<gene>
    <name evidence="1" type="ORF">IIA_05841</name>
</gene>
<accession>A0A9W5K290</accession>
<dbReference type="InterPro" id="IPR036390">
    <property type="entry name" value="WH_DNA-bd_sf"/>
</dbReference>
<name>A0A9W5K290_BACC8</name>
<sequence length="79" mass="9417">MSANQLISKMVKDRLVIREEKPNNCLEMLIRLDVETQEFIDTTYRIKYDLYNSQFSSLTEEKLTTLLSLYKKIYDNMEG</sequence>
<dbReference type="Gene3D" id="1.10.10.10">
    <property type="entry name" value="Winged helix-like DNA-binding domain superfamily/Winged helix DNA-binding domain"/>
    <property type="match status" value="1"/>
</dbReference>
<dbReference type="RefSeq" id="WP_002164360.1">
    <property type="nucleotide sequence ID" value="NZ_JH792027.1"/>
</dbReference>
<comment type="caution">
    <text evidence="1">The sequence shown here is derived from an EMBL/GenBank/DDBJ whole genome shotgun (WGS) entry which is preliminary data.</text>
</comment>
<proteinExistence type="predicted"/>
<dbReference type="InterPro" id="IPR036388">
    <property type="entry name" value="WH-like_DNA-bd_sf"/>
</dbReference>
<dbReference type="AlphaFoldDB" id="A0A9W5K290"/>
<reference evidence="1" key="1">
    <citation type="submission" date="2012-04" db="EMBL/GenBank/DDBJ databases">
        <title>The Genome Sequence of Bacillus cereus VD014.</title>
        <authorList>
            <consortium name="The Broad Institute Genome Sequencing Platform"/>
            <consortium name="The Broad Institute Genome Sequencing Center for Infectious Disease"/>
            <person name="Feldgarden M."/>
            <person name="Van der Auwera G.A."/>
            <person name="Mahillon J."/>
            <person name="Duprez V."/>
            <person name="Timmery S."/>
            <person name="Mattelet C."/>
            <person name="Dierick K."/>
            <person name="Sun M."/>
            <person name="Yu Z."/>
            <person name="Zhu L."/>
            <person name="Hu X."/>
            <person name="Shank E.B."/>
            <person name="Swiecicka I."/>
            <person name="Hansen B.M."/>
            <person name="Andrup L."/>
            <person name="Young S.K."/>
            <person name="Zeng Q."/>
            <person name="Gargeya S."/>
            <person name="Fitzgerald M."/>
            <person name="Haas B."/>
            <person name="Abouelleil A."/>
            <person name="Alvarado L."/>
            <person name="Arachchi H.M."/>
            <person name="Berlin A."/>
            <person name="Chapman S.B."/>
            <person name="Goldberg J."/>
            <person name="Griggs A."/>
            <person name="Gujja S."/>
            <person name="Hansen M."/>
            <person name="Howarth C."/>
            <person name="Imamovic A."/>
            <person name="Larimer J."/>
            <person name="McCowen C."/>
            <person name="Montmayeur A."/>
            <person name="Murphy C."/>
            <person name="Neiman D."/>
            <person name="Pearson M."/>
            <person name="Priest M."/>
            <person name="Roberts A."/>
            <person name="Saif S."/>
            <person name="Shea T."/>
            <person name="Sisk P."/>
            <person name="Sykes S."/>
            <person name="Wortman J."/>
            <person name="Nusbaum C."/>
            <person name="Birren B."/>
        </authorList>
    </citation>
    <scope>NUCLEOTIDE SEQUENCE</scope>
    <source>
        <strain evidence="1">VD014</strain>
    </source>
</reference>
<protein>
    <submittedName>
        <fullName evidence="1">Uncharacterized protein</fullName>
    </submittedName>
</protein>
<evidence type="ECO:0000313" key="2">
    <source>
        <dbReference type="Proteomes" id="UP000006607"/>
    </source>
</evidence>
<dbReference type="Proteomes" id="UP000006607">
    <property type="component" value="Unassembled WGS sequence"/>
</dbReference>
<dbReference type="SUPFAM" id="SSF46785">
    <property type="entry name" value="Winged helix' DNA-binding domain"/>
    <property type="match status" value="1"/>
</dbReference>
<dbReference type="EMBL" id="AHER01000062">
    <property type="protein sequence ID" value="EJR12006.1"/>
    <property type="molecule type" value="Genomic_DNA"/>
</dbReference>
<evidence type="ECO:0000313" key="1">
    <source>
        <dbReference type="EMBL" id="EJR12006.1"/>
    </source>
</evidence>
<organism evidence="1 2">
    <name type="scientific">Bacillus cereus (strain VD014)</name>
    <dbReference type="NCBI Taxonomy" id="1053223"/>
    <lineage>
        <taxon>Bacteria</taxon>
        <taxon>Bacillati</taxon>
        <taxon>Bacillota</taxon>
        <taxon>Bacilli</taxon>
        <taxon>Bacillales</taxon>
        <taxon>Bacillaceae</taxon>
        <taxon>Bacillus</taxon>
        <taxon>Bacillus cereus group</taxon>
    </lineage>
</organism>